<reference evidence="5 6" key="1">
    <citation type="journal article" date="2015" name="Sci. Rep.">
        <title>Genome of the facultative scuticociliatosis pathogen Pseudocohnilembus persalinus provides insight into its virulence through horizontal gene transfer.</title>
        <authorList>
            <person name="Xiong J."/>
            <person name="Wang G."/>
            <person name="Cheng J."/>
            <person name="Tian M."/>
            <person name="Pan X."/>
            <person name="Warren A."/>
            <person name="Jiang C."/>
            <person name="Yuan D."/>
            <person name="Miao W."/>
        </authorList>
    </citation>
    <scope>NUCLEOTIDE SEQUENCE [LARGE SCALE GENOMIC DNA]</scope>
    <source>
        <strain evidence="5">36N120E</strain>
    </source>
</reference>
<sequence>MRKFFTKYIDQIKSFKNPSQYYVYRTKNFKKRLMYTVLFGNAFLIYQSRYNTDLIFNFAPTEQNIEIIKNCEKLNKGVYRATFFLFHPLLMSIFGAKIDPSPYIRYQREFVDLKDGGHISLDWAPIHNRYEDEDNMRVLIILHGLTGGAHSNYMKHAALNGYRFGFRTVCINLRGIDSPMKNGNITDYRSSADLEQTIEFIQKKYPNANLYGMGISMGANLLTKLAGEQKENCKLKALVSISNPWDVYGCEQVLKNGLGFIYNRNITSNFIRNFKRNYNELKENLEKHNIDEQQIINAKNMIDFDEHFTKKLLDIDDISEYYKQSSCKNVVKDVKIPILAIQANDDPVCPPKLIPKEDIMKNENIILVTTEKGGHIDYFSGYKTKRWVYWPAMEYLNYVDKQLVTTKQIESVD</sequence>
<dbReference type="GO" id="GO:0034338">
    <property type="term" value="F:short-chain carboxylesterase activity"/>
    <property type="evidence" value="ECO:0007669"/>
    <property type="project" value="TreeGrafter"/>
</dbReference>
<dbReference type="Pfam" id="PF00561">
    <property type="entry name" value="Abhydrolase_1"/>
    <property type="match status" value="1"/>
</dbReference>
<organism evidence="5 6">
    <name type="scientific">Pseudocohnilembus persalinus</name>
    <name type="common">Ciliate</name>
    <dbReference type="NCBI Taxonomy" id="266149"/>
    <lineage>
        <taxon>Eukaryota</taxon>
        <taxon>Sar</taxon>
        <taxon>Alveolata</taxon>
        <taxon>Ciliophora</taxon>
        <taxon>Intramacronucleata</taxon>
        <taxon>Oligohymenophorea</taxon>
        <taxon>Scuticociliatia</taxon>
        <taxon>Philasterida</taxon>
        <taxon>Pseudocohnilembidae</taxon>
        <taxon>Pseudocohnilembus</taxon>
    </lineage>
</organism>
<feature type="active site" description="Charge relay system" evidence="2">
    <location>
        <position position="216"/>
    </location>
</feature>
<keyword evidence="6" id="KW-1185">Reference proteome</keyword>
<dbReference type="PIRSF" id="PIRSF005211">
    <property type="entry name" value="Ab_hydro_YheT"/>
    <property type="match status" value="1"/>
</dbReference>
<comment type="similarity">
    <text evidence="1">Belongs to the AB hydrolase superfamily. AB hydrolase 4 family.</text>
</comment>
<dbReference type="Gene3D" id="3.40.50.1820">
    <property type="entry name" value="alpha/beta hydrolase"/>
    <property type="match status" value="1"/>
</dbReference>
<feature type="domain" description="AB hydrolase-1" evidence="4">
    <location>
        <begin position="138"/>
        <end position="381"/>
    </location>
</feature>
<gene>
    <name evidence="5" type="ORF">PPERSA_08330</name>
</gene>
<dbReference type="Proteomes" id="UP000054937">
    <property type="component" value="Unassembled WGS sequence"/>
</dbReference>
<feature type="coiled-coil region" evidence="3">
    <location>
        <begin position="271"/>
        <end position="298"/>
    </location>
</feature>
<dbReference type="GO" id="GO:0047372">
    <property type="term" value="F:monoacylglycerol lipase activity"/>
    <property type="evidence" value="ECO:0007669"/>
    <property type="project" value="TreeGrafter"/>
</dbReference>
<dbReference type="AlphaFoldDB" id="A0A0V0QP01"/>
<dbReference type="EMBL" id="LDAU01000121">
    <property type="protein sequence ID" value="KRX04115.1"/>
    <property type="molecule type" value="Genomic_DNA"/>
</dbReference>
<proteinExistence type="inferred from homology"/>
<dbReference type="InterPro" id="IPR012020">
    <property type="entry name" value="ABHD4"/>
</dbReference>
<evidence type="ECO:0000313" key="5">
    <source>
        <dbReference type="EMBL" id="KRX04115.1"/>
    </source>
</evidence>
<keyword evidence="3" id="KW-0175">Coiled coil</keyword>
<feature type="active site" description="Charge relay system" evidence="2">
    <location>
        <position position="346"/>
    </location>
</feature>
<dbReference type="InParanoid" id="A0A0V0QP01"/>
<dbReference type="OMA" id="SIECFIP"/>
<evidence type="ECO:0000256" key="2">
    <source>
        <dbReference type="PIRSR" id="PIRSR005211-1"/>
    </source>
</evidence>
<name>A0A0V0QP01_PSEPJ</name>
<dbReference type="InterPro" id="IPR000073">
    <property type="entry name" value="AB_hydrolase_1"/>
</dbReference>
<dbReference type="InterPro" id="IPR050960">
    <property type="entry name" value="AB_hydrolase_4_sf"/>
</dbReference>
<dbReference type="PANTHER" id="PTHR10794">
    <property type="entry name" value="ABHYDROLASE DOMAIN-CONTAINING PROTEIN"/>
    <property type="match status" value="1"/>
</dbReference>
<dbReference type="InterPro" id="IPR029058">
    <property type="entry name" value="AB_hydrolase_fold"/>
</dbReference>
<evidence type="ECO:0000313" key="6">
    <source>
        <dbReference type="Proteomes" id="UP000054937"/>
    </source>
</evidence>
<evidence type="ECO:0000256" key="3">
    <source>
        <dbReference type="SAM" id="Coils"/>
    </source>
</evidence>
<dbReference type="OrthoDB" id="5954035at2759"/>
<evidence type="ECO:0000259" key="4">
    <source>
        <dbReference type="Pfam" id="PF00561"/>
    </source>
</evidence>
<dbReference type="PANTHER" id="PTHR10794:SF63">
    <property type="entry name" value="ALPHA_BETA HYDROLASE 1, ISOFORM A"/>
    <property type="match status" value="1"/>
</dbReference>
<dbReference type="SUPFAM" id="SSF53474">
    <property type="entry name" value="alpha/beta-Hydrolases"/>
    <property type="match status" value="1"/>
</dbReference>
<comment type="caution">
    <text evidence="5">The sequence shown here is derived from an EMBL/GenBank/DDBJ whole genome shotgun (WGS) entry which is preliminary data.</text>
</comment>
<evidence type="ECO:0000256" key="1">
    <source>
        <dbReference type="ARBA" id="ARBA00010884"/>
    </source>
</evidence>
<protein>
    <recommendedName>
        <fullName evidence="4">AB hydrolase-1 domain-containing protein</fullName>
    </recommendedName>
</protein>
<feature type="active site" description="Charge relay system" evidence="2">
    <location>
        <position position="375"/>
    </location>
</feature>
<accession>A0A0V0QP01</accession>